<feature type="transmembrane region" description="Helical" evidence="2">
    <location>
        <begin position="614"/>
        <end position="639"/>
    </location>
</feature>
<feature type="transmembrane region" description="Helical" evidence="2">
    <location>
        <begin position="651"/>
        <end position="672"/>
    </location>
</feature>
<dbReference type="InterPro" id="IPR020846">
    <property type="entry name" value="MFS_dom"/>
</dbReference>
<feature type="transmembrane region" description="Helical" evidence="2">
    <location>
        <begin position="405"/>
        <end position="432"/>
    </location>
</feature>
<dbReference type="Gene3D" id="1.20.1250.20">
    <property type="entry name" value="MFS general substrate transporter like domains"/>
    <property type="match status" value="2"/>
</dbReference>
<feature type="transmembrane region" description="Helical" evidence="2">
    <location>
        <begin position="244"/>
        <end position="267"/>
    </location>
</feature>
<feature type="transmembrane region" description="Helical" evidence="2">
    <location>
        <begin position="303"/>
        <end position="325"/>
    </location>
</feature>
<keyword evidence="2" id="KW-0812">Transmembrane</keyword>
<evidence type="ECO:0000256" key="2">
    <source>
        <dbReference type="SAM" id="Phobius"/>
    </source>
</evidence>
<feature type="transmembrane region" description="Helical" evidence="2">
    <location>
        <begin position="191"/>
        <end position="210"/>
    </location>
</feature>
<dbReference type="PANTHER" id="PTHR42910:SF1">
    <property type="entry name" value="MAJOR FACILITATOR SUPERFAMILY (MFS) PROFILE DOMAIN-CONTAINING PROTEIN"/>
    <property type="match status" value="1"/>
</dbReference>
<reference evidence="4 5" key="1">
    <citation type="journal article" date="2012" name="BMC Genomics">
        <title>Tools to kill: Genome of one of the most destructive plant pathogenic fungi Macrophomina phaseolina.</title>
        <authorList>
            <person name="Islam M.S."/>
            <person name="Haque M.S."/>
            <person name="Islam M.M."/>
            <person name="Emdad E.M."/>
            <person name="Halim A."/>
            <person name="Hossen Q.M.M."/>
            <person name="Hossain M.Z."/>
            <person name="Ahmed B."/>
            <person name="Rahim S."/>
            <person name="Rahman M.S."/>
            <person name="Alam M.M."/>
            <person name="Hou S."/>
            <person name="Wan X."/>
            <person name="Saito J.A."/>
            <person name="Alam M."/>
        </authorList>
    </citation>
    <scope>NUCLEOTIDE SEQUENCE [LARGE SCALE GENOMIC DNA]</scope>
    <source>
        <strain evidence="4 5">MS6</strain>
    </source>
</reference>
<feature type="transmembrane region" description="Helical" evidence="2">
    <location>
        <begin position="159"/>
        <end position="179"/>
    </location>
</feature>
<dbReference type="PANTHER" id="PTHR42910">
    <property type="entry name" value="TRANSPORTER SCO4007-RELATED"/>
    <property type="match status" value="1"/>
</dbReference>
<dbReference type="EMBL" id="AHHD01000090">
    <property type="protein sequence ID" value="EKG20282.1"/>
    <property type="molecule type" value="Genomic_DNA"/>
</dbReference>
<dbReference type="HOGENOM" id="CLU_374704_0_0_1"/>
<feature type="transmembrane region" description="Helical" evidence="2">
    <location>
        <begin position="37"/>
        <end position="54"/>
    </location>
</feature>
<evidence type="ECO:0000256" key="1">
    <source>
        <dbReference type="ARBA" id="ARBA00004141"/>
    </source>
</evidence>
<dbReference type="PROSITE" id="PS50850">
    <property type="entry name" value="MFS"/>
    <property type="match status" value="1"/>
</dbReference>
<sequence length="741" mass="81043">MPLVKPSLGRRMYDIFFWVPPNCRWDPENPPGFSMSLNFLFAFAGAFTVANLYYNHPILNILADDFNVPYDQVAQIPTVMQAGYAAGLLFLCPLADMVKRRPFVTGLMFFTATIWIGLCVTTSLPVFTALSFIVGATTVTPQLMLPLVGELAPPNKKGVSLSIVTSGLMLGILIARLISGTITEYVSWRDVYWLALGLQYLMWALLVAFMPDYPSTNPSRDMNYFKLLWSIITLLFREPTLVQACLISIFTSATFTNFWTTLTFLLAGPPYHLNSLVIGLFALIGIGAMIFGPLYARIITDRFVPWFSVVVGELIALTGIVIGTYTGTITLAGPILQAFLFDLGFQSAQVANRASIYAIAPKARNRVNTAFMVFTFCGQLMGTAVGTNVIPVAKLVDIWGRGEGFMLMAAFATFGLALMAVCSNVAVFYAAGTHSANYILHVIMADASSLRNRALAFGFATTPYLLTAFAGPAVVQWFQKNRTWRWAYVTFAITTPLPDAPLALILSNSKRKAVFEGLLRRGHSQKSKSRMRQLKRLAVEFDAQLSGPRSSISGLALILIPLGLKCHYADGRHDTSLLGQCIAGATVLFLFWLWESRHARIRLISYRAIASRTVAGSCLLCSSCFVATGCYHTYLLSFLQVVHRLGIRDAGYIANASSLTACVCGVSVAWSIRQTGRFEIFGLLAQPIRALQLLAIVPAVARGPAAAVVPEITRIAFPDEQPSTWFAVAKAESVSEALAIS</sequence>
<dbReference type="GO" id="GO:0016020">
    <property type="term" value="C:membrane"/>
    <property type="evidence" value="ECO:0007669"/>
    <property type="project" value="UniProtKB-SubCell"/>
</dbReference>
<evidence type="ECO:0000313" key="4">
    <source>
        <dbReference type="EMBL" id="EKG20282.1"/>
    </source>
</evidence>
<dbReference type="GO" id="GO:0022857">
    <property type="term" value="F:transmembrane transporter activity"/>
    <property type="evidence" value="ECO:0007669"/>
    <property type="project" value="InterPro"/>
</dbReference>
<feature type="transmembrane region" description="Helical" evidence="2">
    <location>
        <begin position="273"/>
        <end position="296"/>
    </location>
</feature>
<dbReference type="CDD" id="cd17324">
    <property type="entry name" value="MFS_NepI_like"/>
    <property type="match status" value="1"/>
</dbReference>
<feature type="transmembrane region" description="Helical" evidence="2">
    <location>
        <begin position="576"/>
        <end position="594"/>
    </location>
</feature>
<dbReference type="Pfam" id="PF07690">
    <property type="entry name" value="MFS_1"/>
    <property type="match status" value="1"/>
</dbReference>
<feature type="transmembrane region" description="Helical" evidence="2">
    <location>
        <begin position="107"/>
        <end position="139"/>
    </location>
</feature>
<keyword evidence="2" id="KW-0472">Membrane</keyword>
<evidence type="ECO:0000259" key="3">
    <source>
        <dbReference type="PROSITE" id="PS50850"/>
    </source>
</evidence>
<gene>
    <name evidence="4" type="ORF">MPH_02399</name>
</gene>
<comment type="caution">
    <text evidence="4">The sequence shown here is derived from an EMBL/GenBank/DDBJ whole genome shotgun (WGS) entry which is preliminary data.</text>
</comment>
<dbReference type="VEuPathDB" id="FungiDB:MPH_02399"/>
<organism evidence="4 5">
    <name type="scientific">Macrophomina phaseolina (strain MS6)</name>
    <name type="common">Charcoal rot fungus</name>
    <dbReference type="NCBI Taxonomy" id="1126212"/>
    <lineage>
        <taxon>Eukaryota</taxon>
        <taxon>Fungi</taxon>
        <taxon>Dikarya</taxon>
        <taxon>Ascomycota</taxon>
        <taxon>Pezizomycotina</taxon>
        <taxon>Dothideomycetes</taxon>
        <taxon>Dothideomycetes incertae sedis</taxon>
        <taxon>Botryosphaeriales</taxon>
        <taxon>Botryosphaeriaceae</taxon>
        <taxon>Macrophomina</taxon>
    </lineage>
</organism>
<evidence type="ECO:0000313" key="5">
    <source>
        <dbReference type="Proteomes" id="UP000007129"/>
    </source>
</evidence>
<feature type="transmembrane region" description="Helical" evidence="2">
    <location>
        <begin position="74"/>
        <end position="95"/>
    </location>
</feature>
<proteinExistence type="predicted"/>
<keyword evidence="2" id="KW-1133">Transmembrane helix</keyword>
<name>K2S5I7_MACPH</name>
<feature type="transmembrane region" description="Helical" evidence="2">
    <location>
        <begin position="371"/>
        <end position="393"/>
    </location>
</feature>
<dbReference type="eggNOG" id="KOG0254">
    <property type="taxonomic scope" value="Eukaryota"/>
</dbReference>
<dbReference type="AlphaFoldDB" id="K2S5I7"/>
<protein>
    <submittedName>
        <fullName evidence="4">Major facilitator superfamily</fullName>
    </submittedName>
</protein>
<dbReference type="SUPFAM" id="SSF103473">
    <property type="entry name" value="MFS general substrate transporter"/>
    <property type="match status" value="2"/>
</dbReference>
<feature type="transmembrane region" description="Helical" evidence="2">
    <location>
        <begin position="453"/>
        <end position="474"/>
    </location>
</feature>
<dbReference type="InParanoid" id="K2S5I7"/>
<dbReference type="Proteomes" id="UP000007129">
    <property type="component" value="Unassembled WGS sequence"/>
</dbReference>
<dbReference type="InterPro" id="IPR036259">
    <property type="entry name" value="MFS_trans_sf"/>
</dbReference>
<feature type="domain" description="Major facilitator superfamily (MFS) profile" evidence="3">
    <location>
        <begin position="34"/>
        <end position="427"/>
    </location>
</feature>
<dbReference type="OrthoDB" id="2105912at2759"/>
<comment type="subcellular location">
    <subcellularLocation>
        <location evidence="1">Membrane</location>
        <topology evidence="1">Multi-pass membrane protein</topology>
    </subcellularLocation>
</comment>
<accession>K2S5I7</accession>
<dbReference type="InterPro" id="IPR011701">
    <property type="entry name" value="MFS"/>
</dbReference>